<accession>A0A9X3HWX3</accession>
<proteinExistence type="inferred from homology"/>
<dbReference type="AlphaFoldDB" id="A0A9X3HWX3"/>
<comment type="caution">
    <text evidence="3">The sequence shown here is derived from an EMBL/GenBank/DDBJ whole genome shotgun (WGS) entry which is preliminary data.</text>
</comment>
<dbReference type="GO" id="GO:0005737">
    <property type="term" value="C:cytoplasm"/>
    <property type="evidence" value="ECO:0007669"/>
    <property type="project" value="UniProtKB-SubCell"/>
</dbReference>
<dbReference type="InterPro" id="IPR038989">
    <property type="entry name" value="UbiJ"/>
</dbReference>
<name>A0A9X3HWX3_9VIBR</name>
<dbReference type="Proteomes" id="UP001155587">
    <property type="component" value="Unassembled WGS sequence"/>
</dbReference>
<keyword evidence="4" id="KW-1185">Reference proteome</keyword>
<dbReference type="PANTHER" id="PTHR38693:SF1">
    <property type="entry name" value="UBIQUINONE BIOSYNTHESIS ACCESSORY FACTOR UBIJ"/>
    <property type="match status" value="1"/>
</dbReference>
<dbReference type="GO" id="GO:0006744">
    <property type="term" value="P:ubiquinone biosynthetic process"/>
    <property type="evidence" value="ECO:0007669"/>
    <property type="project" value="UniProtKB-UniRule"/>
</dbReference>
<comment type="similarity">
    <text evidence="1">Belongs to the UbiJ family.</text>
</comment>
<dbReference type="SUPFAM" id="SSF55718">
    <property type="entry name" value="SCP-like"/>
    <property type="match status" value="1"/>
</dbReference>
<dbReference type="Gene3D" id="3.30.1050.10">
    <property type="entry name" value="SCP2 sterol-binding domain"/>
    <property type="match status" value="1"/>
</dbReference>
<feature type="domain" description="SCP2" evidence="2">
    <location>
        <begin position="15"/>
        <end position="111"/>
    </location>
</feature>
<gene>
    <name evidence="1" type="primary">ubiJ</name>
    <name evidence="3" type="ORF">MD535_11680</name>
</gene>
<keyword evidence="1" id="KW-0831">Ubiquinone biosynthesis</keyword>
<comment type="pathway">
    <text evidence="1">Cofactor biosynthesis; ubiquinone biosynthesis.</text>
</comment>
<evidence type="ECO:0000313" key="4">
    <source>
        <dbReference type="Proteomes" id="UP001155587"/>
    </source>
</evidence>
<dbReference type="PANTHER" id="PTHR38693">
    <property type="entry name" value="UBIQUINONE BIOSYNTHESIS PROTEIN UBIJ"/>
    <property type="match status" value="1"/>
</dbReference>
<dbReference type="HAMAP" id="MF_02215">
    <property type="entry name" value="UbiJ"/>
    <property type="match status" value="1"/>
</dbReference>
<dbReference type="InterPro" id="IPR036527">
    <property type="entry name" value="SCP2_sterol-bd_dom_sf"/>
</dbReference>
<protein>
    <recommendedName>
        <fullName evidence="1">Ubiquinone biosynthesis accessory factor UbiJ</fullName>
    </recommendedName>
</protein>
<dbReference type="EMBL" id="JAKRRY010000013">
    <property type="protein sequence ID" value="MCW8346658.1"/>
    <property type="molecule type" value="Genomic_DNA"/>
</dbReference>
<dbReference type="InterPro" id="IPR003033">
    <property type="entry name" value="SCP2_sterol-bd_dom"/>
</dbReference>
<reference evidence="3" key="1">
    <citation type="submission" date="2022-02" db="EMBL/GenBank/DDBJ databases">
        <title>Vibrio sp. nov, a new bacterium isolated from seawater.</title>
        <authorList>
            <person name="Yuan Y."/>
        </authorList>
    </citation>
    <scope>NUCLEOTIDE SEQUENCE</scope>
    <source>
        <strain evidence="3">ZSDZ65</strain>
    </source>
</reference>
<evidence type="ECO:0000313" key="3">
    <source>
        <dbReference type="EMBL" id="MCW8346658.1"/>
    </source>
</evidence>
<organism evidence="3 4">
    <name type="scientific">Vibrio qingdaonensis</name>
    <dbReference type="NCBI Taxonomy" id="2829491"/>
    <lineage>
        <taxon>Bacteria</taxon>
        <taxon>Pseudomonadati</taxon>
        <taxon>Pseudomonadota</taxon>
        <taxon>Gammaproteobacteria</taxon>
        <taxon>Vibrionales</taxon>
        <taxon>Vibrionaceae</taxon>
        <taxon>Vibrio</taxon>
    </lineage>
</organism>
<evidence type="ECO:0000256" key="1">
    <source>
        <dbReference type="HAMAP-Rule" id="MF_02215"/>
    </source>
</evidence>
<comment type="function">
    <text evidence="1">Required for ubiquinone (coenzyme Q) biosynthesis. Binds hydrophobic ubiquinone biosynthetic intermediates via its SCP2 domain and is essential for the stability of the Ubi complex. May constitute a docking platform where Ubi enzymes assemble and access their SCP2-bound polyprenyl substrates.</text>
</comment>
<dbReference type="RefSeq" id="WP_265675200.1">
    <property type="nucleotide sequence ID" value="NZ_JAKRRY010000013.1"/>
</dbReference>
<dbReference type="Pfam" id="PF02036">
    <property type="entry name" value="SCP2"/>
    <property type="match status" value="1"/>
</dbReference>
<keyword evidence="1" id="KW-0963">Cytoplasm</keyword>
<comment type="subcellular location">
    <subcellularLocation>
        <location evidence="1">Cytoplasm</location>
    </subcellularLocation>
</comment>
<evidence type="ECO:0000259" key="2">
    <source>
        <dbReference type="Pfam" id="PF02036"/>
    </source>
</evidence>
<sequence length="217" mass="24121">MPFDPLVTAVVETTLNTLIKDDDDLVKRVTRLKGQSIQIHLREFNKSLTFIFSHQLDVLANYEGVADCSLSLNLSVLPELREQANITRLIKQDKLELEGDIQLAQKFAQLMTDCKPDLEEWLSRVTGDVVAHSLVQSAKGAVGFVSSQMKKHQDHLGQVLTEEWKMAPAPLEIAAFCDQVDDVRSAADKLAVRIERLLESNTLNALAASKADNSEPL</sequence>